<evidence type="ECO:0000313" key="3">
    <source>
        <dbReference type="Proteomes" id="UP001162480"/>
    </source>
</evidence>
<organism evidence="2 3">
    <name type="scientific">Octopus vulgaris</name>
    <name type="common">Common octopus</name>
    <dbReference type="NCBI Taxonomy" id="6645"/>
    <lineage>
        <taxon>Eukaryota</taxon>
        <taxon>Metazoa</taxon>
        <taxon>Spiralia</taxon>
        <taxon>Lophotrochozoa</taxon>
        <taxon>Mollusca</taxon>
        <taxon>Cephalopoda</taxon>
        <taxon>Coleoidea</taxon>
        <taxon>Octopodiformes</taxon>
        <taxon>Octopoda</taxon>
        <taxon>Incirrata</taxon>
        <taxon>Octopodidae</taxon>
        <taxon>Octopus</taxon>
    </lineage>
</organism>
<proteinExistence type="predicted"/>
<keyword evidence="1" id="KW-0472">Membrane</keyword>
<sequence length="83" mass="9838">MPTQLTTTTMMISSLSFMMMLKMTIQSLTTKSNLRMMMKKMAQENHVKYIWLYISRYAYTNKHCSKCEVLTGLFNIISFVRQH</sequence>
<reference evidence="2" key="1">
    <citation type="submission" date="2023-08" db="EMBL/GenBank/DDBJ databases">
        <authorList>
            <person name="Alioto T."/>
            <person name="Alioto T."/>
            <person name="Gomez Garrido J."/>
        </authorList>
    </citation>
    <scope>NUCLEOTIDE SEQUENCE</scope>
</reference>
<evidence type="ECO:0000256" key="1">
    <source>
        <dbReference type="SAM" id="Phobius"/>
    </source>
</evidence>
<protein>
    <submittedName>
        <fullName evidence="2">Uncharacterized protein</fullName>
    </submittedName>
</protein>
<feature type="transmembrane region" description="Helical" evidence="1">
    <location>
        <begin position="12"/>
        <end position="30"/>
    </location>
</feature>
<evidence type="ECO:0000313" key="2">
    <source>
        <dbReference type="EMBL" id="CAI9729236.1"/>
    </source>
</evidence>
<keyword evidence="3" id="KW-1185">Reference proteome</keyword>
<name>A0AA36B8P5_OCTVU</name>
<dbReference type="Proteomes" id="UP001162480">
    <property type="component" value="Chromosome 10"/>
</dbReference>
<keyword evidence="1" id="KW-0812">Transmembrane</keyword>
<gene>
    <name evidence="2" type="ORF">OCTVUL_1B006498</name>
</gene>
<dbReference type="EMBL" id="OX597823">
    <property type="protein sequence ID" value="CAI9729236.1"/>
    <property type="molecule type" value="Genomic_DNA"/>
</dbReference>
<accession>A0AA36B8P5</accession>
<keyword evidence="1" id="KW-1133">Transmembrane helix</keyword>
<dbReference type="AlphaFoldDB" id="A0AA36B8P5"/>